<feature type="region of interest" description="Disordered" evidence="1">
    <location>
        <begin position="1"/>
        <end position="32"/>
    </location>
</feature>
<keyword evidence="3" id="KW-1185">Reference proteome</keyword>
<reference evidence="2" key="1">
    <citation type="submission" date="2015-06" db="UniProtKB">
        <authorList>
            <consortium name="EnsemblPlants"/>
        </authorList>
    </citation>
    <scope>IDENTIFICATION</scope>
</reference>
<accession>I1Q0L8</accession>
<dbReference type="EnsemblPlants" id="ORGLA06G0068100.1">
    <property type="protein sequence ID" value="ORGLA06G0068100.1"/>
    <property type="gene ID" value="ORGLA06G0068100"/>
</dbReference>
<dbReference type="STRING" id="4538.I1Q0L8"/>
<protein>
    <submittedName>
        <fullName evidence="2">Uncharacterized protein</fullName>
    </submittedName>
</protein>
<feature type="region of interest" description="Disordered" evidence="1">
    <location>
        <begin position="84"/>
        <end position="117"/>
    </location>
</feature>
<sequence length="259" mass="28331">TSGGRVAAASGAERLRDDVGARSYATTDDDALEPVNPAARNLASYSGHTIATSFSGLASAADEEDDGLHARRSRRIVGCDGEYHRWHPARGTSTPPPARRRRLPSSPARAARRRLLPPANRRCRARLLCLHARILRRTPLPPPRLASSSASSRHRSPPPLPSQPHLASSTVFRRRSPLPLPPCACETEKRKLDWTTRILNPKSAMEFHTPTIMMWAYGPIGSCYPVTAGVLIAKELEQAVTAKVTRLISSRLPMLPPVE</sequence>
<reference evidence="2 3" key="2">
    <citation type="submission" date="2018-04" db="EMBL/GenBank/DDBJ databases">
        <title>OglaRS2 (Oryza glaberrima Reference Sequence Version 2).</title>
        <authorList>
            <person name="Zhang J."/>
            <person name="Kudrna D."/>
            <person name="Lee S."/>
            <person name="Talag J."/>
            <person name="Rajasekar S."/>
            <person name="Wing R.A."/>
        </authorList>
    </citation>
    <scope>NUCLEOTIDE SEQUENCE [LARGE SCALE GENOMIC DNA]</scope>
    <source>
        <strain evidence="2 3">cv. IRGC 96717</strain>
    </source>
</reference>
<feature type="region of interest" description="Disordered" evidence="1">
    <location>
        <begin position="140"/>
        <end position="172"/>
    </location>
</feature>
<dbReference type="Gramene" id="ORGLA06G0068100.1">
    <property type="protein sequence ID" value="ORGLA06G0068100.1"/>
    <property type="gene ID" value="ORGLA06G0068100"/>
</dbReference>
<evidence type="ECO:0000313" key="3">
    <source>
        <dbReference type="Proteomes" id="UP000007306"/>
    </source>
</evidence>
<proteinExistence type="predicted"/>
<dbReference type="AlphaFoldDB" id="I1Q0L8"/>
<dbReference type="HOGENOM" id="CLU_1075993_0_0_1"/>
<name>I1Q0L8_ORYGL</name>
<dbReference type="Proteomes" id="UP000007306">
    <property type="component" value="Chromosome 6"/>
</dbReference>
<organism evidence="2 3">
    <name type="scientific">Oryza glaberrima</name>
    <name type="common">African rice</name>
    <dbReference type="NCBI Taxonomy" id="4538"/>
    <lineage>
        <taxon>Eukaryota</taxon>
        <taxon>Viridiplantae</taxon>
        <taxon>Streptophyta</taxon>
        <taxon>Embryophyta</taxon>
        <taxon>Tracheophyta</taxon>
        <taxon>Spermatophyta</taxon>
        <taxon>Magnoliopsida</taxon>
        <taxon>Liliopsida</taxon>
        <taxon>Poales</taxon>
        <taxon>Poaceae</taxon>
        <taxon>BOP clade</taxon>
        <taxon>Oryzoideae</taxon>
        <taxon>Oryzeae</taxon>
        <taxon>Oryzinae</taxon>
        <taxon>Oryza</taxon>
    </lineage>
</organism>
<evidence type="ECO:0000256" key="1">
    <source>
        <dbReference type="SAM" id="MobiDB-lite"/>
    </source>
</evidence>
<evidence type="ECO:0000313" key="2">
    <source>
        <dbReference type="EnsemblPlants" id="ORGLA06G0068100.1"/>
    </source>
</evidence>